<dbReference type="PANTHER" id="PTHR23221">
    <property type="entry name" value="GLYCOSYLPHOSPHATIDYLINOSITOL PHOSPHOLIPASE D"/>
    <property type="match status" value="1"/>
</dbReference>
<organism evidence="5 6">
    <name type="scientific">Streptomyces jumonjinensis</name>
    <dbReference type="NCBI Taxonomy" id="1945"/>
    <lineage>
        <taxon>Bacteria</taxon>
        <taxon>Bacillati</taxon>
        <taxon>Actinomycetota</taxon>
        <taxon>Actinomycetes</taxon>
        <taxon>Kitasatosporales</taxon>
        <taxon>Streptomycetaceae</taxon>
        <taxon>Streptomyces</taxon>
    </lineage>
</organism>
<evidence type="ECO:0000256" key="4">
    <source>
        <dbReference type="ARBA" id="ARBA00023180"/>
    </source>
</evidence>
<dbReference type="GO" id="GO:0016787">
    <property type="term" value="F:hydrolase activity"/>
    <property type="evidence" value="ECO:0007669"/>
    <property type="project" value="UniProtKB-KW"/>
</dbReference>
<accession>A0A646KNJ5</accession>
<evidence type="ECO:0000313" key="5">
    <source>
        <dbReference type="EMBL" id="MQT03627.1"/>
    </source>
</evidence>
<dbReference type="SMART" id="SM00191">
    <property type="entry name" value="Int_alpha"/>
    <property type="match status" value="4"/>
</dbReference>
<dbReference type="Pfam" id="PF13517">
    <property type="entry name" value="FG-GAP_3"/>
    <property type="match status" value="1"/>
</dbReference>
<dbReference type="EMBL" id="VCLA01000172">
    <property type="protein sequence ID" value="MQT03627.1"/>
    <property type="molecule type" value="Genomic_DNA"/>
</dbReference>
<evidence type="ECO:0000256" key="1">
    <source>
        <dbReference type="ARBA" id="ARBA00022729"/>
    </source>
</evidence>
<dbReference type="InterPro" id="IPR013517">
    <property type="entry name" value="FG-GAP"/>
</dbReference>
<dbReference type="Proteomes" id="UP000419138">
    <property type="component" value="Unassembled WGS sequence"/>
</dbReference>
<evidence type="ECO:0000256" key="3">
    <source>
        <dbReference type="ARBA" id="ARBA00022801"/>
    </source>
</evidence>
<evidence type="ECO:0000256" key="2">
    <source>
        <dbReference type="ARBA" id="ARBA00022737"/>
    </source>
</evidence>
<dbReference type="PROSITE" id="PS51470">
    <property type="entry name" value="FG_GAP"/>
    <property type="match status" value="2"/>
</dbReference>
<dbReference type="SUPFAM" id="SSF69318">
    <property type="entry name" value="Integrin alpha N-terminal domain"/>
    <property type="match status" value="1"/>
</dbReference>
<dbReference type="GO" id="GO:0008305">
    <property type="term" value="C:integrin complex"/>
    <property type="evidence" value="ECO:0007669"/>
    <property type="project" value="InterPro"/>
</dbReference>
<dbReference type="AlphaFoldDB" id="A0A646KNJ5"/>
<gene>
    <name evidence="5" type="ORF">FF041_26680</name>
</gene>
<dbReference type="InterPro" id="IPR028994">
    <property type="entry name" value="Integrin_alpha_N"/>
</dbReference>
<name>A0A646KNJ5_STRJU</name>
<proteinExistence type="predicted"/>
<dbReference type="GO" id="GO:0007155">
    <property type="term" value="P:cell adhesion"/>
    <property type="evidence" value="ECO:0007669"/>
    <property type="project" value="InterPro"/>
</dbReference>
<dbReference type="PANTHER" id="PTHR23221:SF7">
    <property type="entry name" value="PHOSPHATIDYLINOSITOL-GLYCAN-SPECIFIC PHOSPHOLIPASE D"/>
    <property type="match status" value="1"/>
</dbReference>
<keyword evidence="3" id="KW-0378">Hydrolase</keyword>
<evidence type="ECO:0000313" key="6">
    <source>
        <dbReference type="Proteomes" id="UP000419138"/>
    </source>
</evidence>
<sequence length="495" mass="49514">MRRPALRGLWRCAGSAPLTWGNTLRKTLRTLIAATSAAAVTGGLLVVAASPATAAPSGLQGDFNGDGYRDLAIAAPLAKVGGKSNAGSVSIVYGGKSGLNTAKSALIHQNTPGIPGAAEQGDMFGDMLAAGDLDGDNYTDLVVGVHADQVGKTDDSGSVTVVWGGARGLGSGTDLSSPLPDSRNAFGWDVAVGDFTGDGAADIAVLNGVFDGLHVFKGPISRKGVAEGRQDMDALGQDGVVDRIVAGEVDGRPGTELLALGHERGAVLTAGGKGLRRAGLVPGGYSAAIGDVDKDGYGDVVTGNFAEKSSEEPTGTLGGGITVSYGAMNGLSDRARVRINQDTKGVPGTAEKNDFFGWSVSAGDTDGDGYADVAIGSIGESIGKVKQTGTVTVLRGSAKGLTGAGAKSFAQSTKGVPGSDEAQDGFGYAVRLSDIDGDGRSELAASAFAEDKGAGAVWRFRTDKSGVTATGSASFNAGTVGGVSGLSYFGSDLVN</sequence>
<dbReference type="OrthoDB" id="344301at2"/>
<keyword evidence="4" id="KW-0325">Glycoprotein</keyword>
<protein>
    <submittedName>
        <fullName evidence="5">VCBS repeat-containing protein</fullName>
    </submittedName>
</protein>
<keyword evidence="6" id="KW-1185">Reference proteome</keyword>
<dbReference type="InterPro" id="IPR013519">
    <property type="entry name" value="Int_alpha_beta-p"/>
</dbReference>
<dbReference type="PRINTS" id="PR01185">
    <property type="entry name" value="INTEGRINA"/>
</dbReference>
<keyword evidence="1" id="KW-0732">Signal</keyword>
<dbReference type="Pfam" id="PF01839">
    <property type="entry name" value="FG-GAP"/>
    <property type="match status" value="4"/>
</dbReference>
<keyword evidence="2" id="KW-0677">Repeat</keyword>
<dbReference type="Gene3D" id="2.130.10.130">
    <property type="entry name" value="Integrin alpha, N-terminal"/>
    <property type="match status" value="3"/>
</dbReference>
<dbReference type="InterPro" id="IPR000413">
    <property type="entry name" value="Integrin_alpha"/>
</dbReference>
<comment type="caution">
    <text evidence="5">The sequence shown here is derived from an EMBL/GenBank/DDBJ whole genome shotgun (WGS) entry which is preliminary data.</text>
</comment>
<reference evidence="5 6" key="1">
    <citation type="submission" date="2019-05" db="EMBL/GenBank/DDBJ databases">
        <title>Comparative genomics and metabolomics analyses of clavulanic acid producing Streptomyces species provides insight into specialized metabolism and evolution of beta-lactam biosynthetic gene clusters.</title>
        <authorList>
            <person name="Moore M.A."/>
            <person name="Cruz-Morales P."/>
            <person name="Barona Gomez F."/>
            <person name="Kapil T."/>
        </authorList>
    </citation>
    <scope>NUCLEOTIDE SEQUENCE [LARGE SCALE GENOMIC DNA]</scope>
    <source>
        <strain evidence="5 6">NRRL 5741</strain>
    </source>
</reference>